<protein>
    <submittedName>
        <fullName evidence="2">Uncharacterized protein</fullName>
    </submittedName>
</protein>
<organism evidence="2 3">
    <name type="scientific">Futiania mangrovi</name>
    <dbReference type="NCBI Taxonomy" id="2959716"/>
    <lineage>
        <taxon>Bacteria</taxon>
        <taxon>Pseudomonadati</taxon>
        <taxon>Pseudomonadota</taxon>
        <taxon>Alphaproteobacteria</taxon>
        <taxon>Futianiales</taxon>
        <taxon>Futianiaceae</taxon>
        <taxon>Futiania</taxon>
    </lineage>
</organism>
<evidence type="ECO:0000256" key="1">
    <source>
        <dbReference type="SAM" id="SignalP"/>
    </source>
</evidence>
<feature type="signal peptide" evidence="1">
    <location>
        <begin position="1"/>
        <end position="33"/>
    </location>
</feature>
<name>A0A9J6PHY3_9PROT</name>
<comment type="caution">
    <text evidence="2">The sequence shown here is derived from an EMBL/GenBank/DDBJ whole genome shotgun (WGS) entry which is preliminary data.</text>
</comment>
<dbReference type="Proteomes" id="UP001055804">
    <property type="component" value="Unassembled WGS sequence"/>
</dbReference>
<dbReference type="EMBL" id="JAMZFT010000003">
    <property type="protein sequence ID" value="MCP1337424.1"/>
    <property type="molecule type" value="Genomic_DNA"/>
</dbReference>
<keyword evidence="1" id="KW-0732">Signal</keyword>
<feature type="chain" id="PRO_5039931161" evidence="1">
    <location>
        <begin position="34"/>
        <end position="306"/>
    </location>
</feature>
<dbReference type="AlphaFoldDB" id="A0A9J6PHY3"/>
<sequence>MTMRHTPLARLAGLAAVLAAVLAAACTQPGSLALPEAPAPRAESPAVPPPGQIDRVRVSRLYAADAGQVQGMMRRFDGLEPEILRRVRVNEVDLLLASPEGRRYREEPFHKALAVAEPPETCPVIAVSTGAESPRAAVGTALSQCLAAVAPLNRARGTDCGCEVVAIDTALLVEPEALPYRDRLQAHLVRQARNGGMLNRQVLIASVTTEPPAHAIRLSTARGETVCTGEMTDGAPGEAKIALDCPDLGGRLTGDMRVEGFRDGRPYGAALLSGAGGRVALFLGYSETEYREARASLLPRLLAAAR</sequence>
<keyword evidence="3" id="KW-1185">Reference proteome</keyword>
<proteinExistence type="predicted"/>
<gene>
    <name evidence="2" type="ORF">NJQ99_13460</name>
</gene>
<reference evidence="2" key="1">
    <citation type="submission" date="2022-06" db="EMBL/GenBank/DDBJ databases">
        <title>Isolation and Genomics of Futiania mangrovii gen. nov., sp. nov., a Rare and Metabolically-versatile member in the Class Alphaproteobacteria.</title>
        <authorList>
            <person name="Liu L."/>
            <person name="Huang W.-C."/>
            <person name="Pan J."/>
            <person name="Li J."/>
            <person name="Huang Y."/>
            <person name="Du H."/>
            <person name="Liu Y."/>
            <person name="Li M."/>
        </authorList>
    </citation>
    <scope>NUCLEOTIDE SEQUENCE</scope>
    <source>
        <strain evidence="2">FT118</strain>
    </source>
</reference>
<evidence type="ECO:0000313" key="2">
    <source>
        <dbReference type="EMBL" id="MCP1337424.1"/>
    </source>
</evidence>
<dbReference type="PROSITE" id="PS51257">
    <property type="entry name" value="PROKAR_LIPOPROTEIN"/>
    <property type="match status" value="1"/>
</dbReference>
<dbReference type="RefSeq" id="WP_269333390.1">
    <property type="nucleotide sequence ID" value="NZ_JAMZFT010000003.1"/>
</dbReference>
<evidence type="ECO:0000313" key="3">
    <source>
        <dbReference type="Proteomes" id="UP001055804"/>
    </source>
</evidence>
<accession>A0A9J6PHY3</accession>